<gene>
    <name evidence="1" type="ORF">COT51_03040</name>
</gene>
<dbReference type="AlphaFoldDB" id="A0A2H0X956"/>
<accession>A0A2H0X956</accession>
<evidence type="ECO:0000313" key="1">
    <source>
        <dbReference type="EMBL" id="PIS21371.1"/>
    </source>
</evidence>
<organism evidence="1 2">
    <name type="scientific">candidate division WWE3 bacterium CG08_land_8_20_14_0_20_41_15</name>
    <dbReference type="NCBI Taxonomy" id="1975086"/>
    <lineage>
        <taxon>Bacteria</taxon>
        <taxon>Katanobacteria</taxon>
    </lineage>
</organism>
<proteinExistence type="predicted"/>
<evidence type="ECO:0000313" key="2">
    <source>
        <dbReference type="Proteomes" id="UP000231098"/>
    </source>
</evidence>
<protein>
    <recommendedName>
        <fullName evidence="3">Toxin YoeB</fullName>
    </recommendedName>
</protein>
<dbReference type="EMBL" id="PEYV01000052">
    <property type="protein sequence ID" value="PIS21371.1"/>
    <property type="molecule type" value="Genomic_DNA"/>
</dbReference>
<dbReference type="SUPFAM" id="SSF143011">
    <property type="entry name" value="RelE-like"/>
    <property type="match status" value="1"/>
</dbReference>
<comment type="caution">
    <text evidence="1">The sequence shown here is derived from an EMBL/GenBank/DDBJ whole genome shotgun (WGS) entry which is preliminary data.</text>
</comment>
<dbReference type="Proteomes" id="UP000231098">
    <property type="component" value="Unassembled WGS sequence"/>
</dbReference>
<dbReference type="InterPro" id="IPR035093">
    <property type="entry name" value="RelE/ParE_toxin_dom_sf"/>
</dbReference>
<sequence>MFWQSTGSRRDLRSRNRYLKTTEKHPSLNTEKLLPKKLNIYSFRIDLKWRAIFIVRKDGVAEIIDINPHYQ</sequence>
<name>A0A2H0X956_UNCKA</name>
<evidence type="ECO:0008006" key="3">
    <source>
        <dbReference type="Google" id="ProtNLM"/>
    </source>
</evidence>
<reference evidence="2" key="1">
    <citation type="submission" date="2017-09" db="EMBL/GenBank/DDBJ databases">
        <title>Depth-based differentiation of microbial function through sediment-hosted aquifers and enrichment of novel symbionts in the deep terrestrial subsurface.</title>
        <authorList>
            <person name="Probst A.J."/>
            <person name="Ladd B."/>
            <person name="Jarett J.K."/>
            <person name="Geller-Mcgrath D.E."/>
            <person name="Sieber C.M.K."/>
            <person name="Emerson J.B."/>
            <person name="Anantharaman K."/>
            <person name="Thomas B.C."/>
            <person name="Malmstrom R."/>
            <person name="Stieglmeier M."/>
            <person name="Klingl A."/>
            <person name="Woyke T."/>
            <person name="Ryan C.M."/>
            <person name="Banfield J.F."/>
        </authorList>
    </citation>
    <scope>NUCLEOTIDE SEQUENCE [LARGE SCALE GENOMIC DNA]</scope>
</reference>